<dbReference type="PANTHER" id="PTHR11695">
    <property type="entry name" value="ALCOHOL DEHYDROGENASE RELATED"/>
    <property type="match status" value="1"/>
</dbReference>
<dbReference type="AlphaFoldDB" id="A0AB34PVR4"/>
<dbReference type="PANTHER" id="PTHR11695:SF294">
    <property type="entry name" value="RETICULON-4-INTERACTING PROTEIN 1, MITOCHONDRIAL"/>
    <property type="match status" value="1"/>
</dbReference>
<dbReference type="InterPro" id="IPR050700">
    <property type="entry name" value="YIM1/Zinc_Alcohol_DH_Fams"/>
</dbReference>
<gene>
    <name evidence="5" type="ORF">MG3_01976</name>
</gene>
<dbReference type="Pfam" id="PF08240">
    <property type="entry name" value="ADH_N"/>
    <property type="match status" value="1"/>
</dbReference>
<keyword evidence="2" id="KW-0551">Lipid droplet</keyword>
<dbReference type="Gene3D" id="3.40.50.720">
    <property type="entry name" value="NAD(P)-binding Rossmann-like Domain"/>
    <property type="match status" value="1"/>
</dbReference>
<dbReference type="EMBL" id="AJIX01000013">
    <property type="protein sequence ID" value="KGR13549.1"/>
    <property type="molecule type" value="Genomic_DNA"/>
</dbReference>
<proteinExistence type="inferred from homology"/>
<evidence type="ECO:0000313" key="6">
    <source>
        <dbReference type="Proteomes" id="UP000030161"/>
    </source>
</evidence>
<feature type="domain" description="Enoyl reductase (ER)" evidence="4">
    <location>
        <begin position="22"/>
        <end position="343"/>
    </location>
</feature>
<dbReference type="InterPro" id="IPR036291">
    <property type="entry name" value="NAD(P)-bd_dom_sf"/>
</dbReference>
<dbReference type="GO" id="GO:0016491">
    <property type="term" value="F:oxidoreductase activity"/>
    <property type="evidence" value="ECO:0007669"/>
    <property type="project" value="InterPro"/>
</dbReference>
<protein>
    <recommendedName>
        <fullName evidence="4">Enoyl reductase (ER) domain-containing protein</fullName>
    </recommendedName>
</protein>
<evidence type="ECO:0000256" key="1">
    <source>
        <dbReference type="ARBA" id="ARBA00004502"/>
    </source>
</evidence>
<name>A0AB34PVR4_CANAX</name>
<dbReference type="CDD" id="cd08247">
    <property type="entry name" value="AST1_like"/>
    <property type="match status" value="1"/>
</dbReference>
<organism evidence="5 6">
    <name type="scientific">Candida albicans P78048</name>
    <dbReference type="NCBI Taxonomy" id="1094989"/>
    <lineage>
        <taxon>Eukaryota</taxon>
        <taxon>Fungi</taxon>
        <taxon>Dikarya</taxon>
        <taxon>Ascomycota</taxon>
        <taxon>Saccharomycotina</taxon>
        <taxon>Pichiomycetes</taxon>
        <taxon>Debaryomycetaceae</taxon>
        <taxon>Candida/Lodderomyces clade</taxon>
        <taxon>Candida</taxon>
    </lineage>
</organism>
<dbReference type="InterPro" id="IPR020843">
    <property type="entry name" value="ER"/>
</dbReference>
<comment type="subcellular location">
    <subcellularLocation>
        <location evidence="1">Lipid droplet</location>
    </subcellularLocation>
</comment>
<evidence type="ECO:0000313" key="5">
    <source>
        <dbReference type="EMBL" id="KGR13549.1"/>
    </source>
</evidence>
<dbReference type="SMART" id="SM00829">
    <property type="entry name" value="PKS_ER"/>
    <property type="match status" value="1"/>
</dbReference>
<evidence type="ECO:0000256" key="3">
    <source>
        <dbReference type="ARBA" id="ARBA00038249"/>
    </source>
</evidence>
<dbReference type="InterPro" id="IPR011032">
    <property type="entry name" value="GroES-like_sf"/>
</dbReference>
<evidence type="ECO:0000256" key="2">
    <source>
        <dbReference type="ARBA" id="ARBA00022677"/>
    </source>
</evidence>
<dbReference type="InterPro" id="IPR013154">
    <property type="entry name" value="ADH-like_N"/>
</dbReference>
<reference evidence="5 6" key="1">
    <citation type="submission" date="2013-12" db="EMBL/GenBank/DDBJ databases">
        <title>The Genome Sequence of Candida albicans P78048.</title>
        <authorList>
            <consortium name="The Broad Institute Genome Sequencing Platform"/>
            <consortium name="The Broad Institute Genome Sequencing Center for Infectious Disease"/>
            <person name="Cuomo C."/>
            <person name="Bennett R."/>
            <person name="Hirakawa M."/>
            <person name="Noverr M."/>
            <person name="Mitchell A."/>
            <person name="Young S.K."/>
            <person name="Zeng Q."/>
            <person name="Gargeya S."/>
            <person name="Fitzgerald M."/>
            <person name="Abouelleil A."/>
            <person name="Alvarado L."/>
            <person name="Berlin A.M."/>
            <person name="Chapman S.B."/>
            <person name="Dewar J."/>
            <person name="Goldberg J."/>
            <person name="Griggs A."/>
            <person name="Gujja S."/>
            <person name="Hansen M."/>
            <person name="Howarth C."/>
            <person name="Imamovic A."/>
            <person name="Larimer J."/>
            <person name="McCowan C."/>
            <person name="Murphy C."/>
            <person name="Pearson M."/>
            <person name="Priest M."/>
            <person name="Roberts A."/>
            <person name="Saif S."/>
            <person name="Shea T."/>
            <person name="Sykes S."/>
            <person name="Wortman J."/>
            <person name="Nusbaum C."/>
            <person name="Birren B."/>
        </authorList>
    </citation>
    <scope>NUCLEOTIDE SEQUENCE [LARGE SCALE GENOMIC DNA]</scope>
    <source>
        <strain evidence="5 6">P78048</strain>
    </source>
</reference>
<dbReference type="GO" id="GO:0005811">
    <property type="term" value="C:lipid droplet"/>
    <property type="evidence" value="ECO:0007669"/>
    <property type="project" value="UniProtKB-SubCell"/>
</dbReference>
<dbReference type="SUPFAM" id="SSF50129">
    <property type="entry name" value="GroES-like"/>
    <property type="match status" value="1"/>
</dbReference>
<dbReference type="GO" id="GO:0005739">
    <property type="term" value="C:mitochondrion"/>
    <property type="evidence" value="ECO:0007669"/>
    <property type="project" value="TreeGrafter"/>
</dbReference>
<dbReference type="SUPFAM" id="SSF51735">
    <property type="entry name" value="NAD(P)-binding Rossmann-fold domains"/>
    <property type="match status" value="1"/>
</dbReference>
<sequence length="349" mass="39051">MTKLTYKRYGFKNGGSPLEIITDSFDFPTDAQGNFIIPKNKILIKIYYASLNPVDYKLKKITYFPPFSLHGIGKDYSGEIVGLGSNVKNFKVGEFVQGFHPGVITDDGTFSQYLLIDTKGLFKTEIATVPQNISLEQAAAWPLVLGTAIKVISDLPIKGKKILVFGGATSVGRYLVQLLQAEKAGEIVVSCSSRSQELVTELGATKIINYRENVLNQVLENVKDKPFDYIFDAWGGNELFPHLKQILVKNGTYHTIVGDDPHSFFTGTSKSFFRTFLSWLHLLDYSYQYVLLGAGGTGWINKAREYVANDDVQIFIDKIYKFEDLNDAIEYNKTGTAQGKLIINVKDFK</sequence>
<accession>A0AB34PVR4</accession>
<dbReference type="Proteomes" id="UP000030161">
    <property type="component" value="Unassembled WGS sequence"/>
</dbReference>
<comment type="similarity">
    <text evidence="3">Belongs to the YIM1 family.</text>
</comment>
<dbReference type="Gene3D" id="3.90.180.10">
    <property type="entry name" value="Medium-chain alcohol dehydrogenases, catalytic domain"/>
    <property type="match status" value="1"/>
</dbReference>
<comment type="caution">
    <text evidence="5">The sequence shown here is derived from an EMBL/GenBank/DDBJ whole genome shotgun (WGS) entry which is preliminary data.</text>
</comment>
<dbReference type="Pfam" id="PF13602">
    <property type="entry name" value="ADH_zinc_N_2"/>
    <property type="match status" value="1"/>
</dbReference>
<evidence type="ECO:0000259" key="4">
    <source>
        <dbReference type="SMART" id="SM00829"/>
    </source>
</evidence>